<dbReference type="InterPro" id="IPR017871">
    <property type="entry name" value="ABC_transporter-like_CS"/>
</dbReference>
<gene>
    <name evidence="6" type="ORF">EDD60_101155</name>
</gene>
<evidence type="ECO:0000256" key="2">
    <source>
        <dbReference type="ARBA" id="ARBA00022448"/>
    </source>
</evidence>
<evidence type="ECO:0000256" key="1">
    <source>
        <dbReference type="ARBA" id="ARBA00005417"/>
    </source>
</evidence>
<dbReference type="Gene3D" id="3.40.50.300">
    <property type="entry name" value="P-loop containing nucleotide triphosphate hydrolases"/>
    <property type="match status" value="1"/>
</dbReference>
<protein>
    <submittedName>
        <fullName evidence="6">Putative ABC transport system ATP-binding protein</fullName>
    </submittedName>
</protein>
<dbReference type="InterPro" id="IPR003439">
    <property type="entry name" value="ABC_transporter-like_ATP-bd"/>
</dbReference>
<dbReference type="PROSITE" id="PS00211">
    <property type="entry name" value="ABC_TRANSPORTER_1"/>
    <property type="match status" value="1"/>
</dbReference>
<dbReference type="SUPFAM" id="SSF52540">
    <property type="entry name" value="P-loop containing nucleoside triphosphate hydrolases"/>
    <property type="match status" value="1"/>
</dbReference>
<keyword evidence="7" id="KW-1185">Reference proteome</keyword>
<dbReference type="InterPro" id="IPR003593">
    <property type="entry name" value="AAA+_ATPase"/>
</dbReference>
<feature type="domain" description="ABC transporter" evidence="5">
    <location>
        <begin position="6"/>
        <end position="246"/>
    </location>
</feature>
<name>A0A4R3ZAF8_9FIRM</name>
<reference evidence="6 7" key="1">
    <citation type="submission" date="2019-03" db="EMBL/GenBank/DDBJ databases">
        <title>Genomic Encyclopedia of Type Strains, Phase IV (KMG-IV): sequencing the most valuable type-strain genomes for metagenomic binning, comparative biology and taxonomic classification.</title>
        <authorList>
            <person name="Goeker M."/>
        </authorList>
    </citation>
    <scope>NUCLEOTIDE SEQUENCE [LARGE SCALE GENOMIC DNA]</scope>
    <source>
        <strain evidence="6 7">DSM 29487</strain>
    </source>
</reference>
<dbReference type="FunFam" id="3.40.50.300:FF:000032">
    <property type="entry name" value="Export ABC transporter ATP-binding protein"/>
    <property type="match status" value="1"/>
</dbReference>
<accession>A0A4R3ZAF8</accession>
<evidence type="ECO:0000259" key="5">
    <source>
        <dbReference type="PROSITE" id="PS50893"/>
    </source>
</evidence>
<dbReference type="PANTHER" id="PTHR42798">
    <property type="entry name" value="LIPOPROTEIN-RELEASING SYSTEM ATP-BINDING PROTEIN LOLD"/>
    <property type="match status" value="1"/>
</dbReference>
<keyword evidence="2" id="KW-0813">Transport</keyword>
<dbReference type="GO" id="GO:0098796">
    <property type="term" value="C:membrane protein complex"/>
    <property type="evidence" value="ECO:0007669"/>
    <property type="project" value="UniProtKB-ARBA"/>
</dbReference>
<dbReference type="AlphaFoldDB" id="A0A4R3ZAF8"/>
<dbReference type="GO" id="GO:0005524">
    <property type="term" value="F:ATP binding"/>
    <property type="evidence" value="ECO:0007669"/>
    <property type="project" value="UniProtKB-KW"/>
</dbReference>
<dbReference type="InterPro" id="IPR027417">
    <property type="entry name" value="P-loop_NTPase"/>
</dbReference>
<evidence type="ECO:0000313" key="6">
    <source>
        <dbReference type="EMBL" id="TCW02851.1"/>
    </source>
</evidence>
<dbReference type="Pfam" id="PF00005">
    <property type="entry name" value="ABC_tran"/>
    <property type="match status" value="1"/>
</dbReference>
<comment type="caution">
    <text evidence="6">The sequence shown here is derived from an EMBL/GenBank/DDBJ whole genome shotgun (WGS) entry which is preliminary data.</text>
</comment>
<dbReference type="RefSeq" id="WP_066447330.1">
    <property type="nucleotide sequence ID" value="NZ_DBGCPY010000106.1"/>
</dbReference>
<organism evidence="6 7">
    <name type="scientific">Longibaculum muris</name>
    <dbReference type="NCBI Taxonomy" id="1796628"/>
    <lineage>
        <taxon>Bacteria</taxon>
        <taxon>Bacillati</taxon>
        <taxon>Bacillota</taxon>
        <taxon>Erysipelotrichia</taxon>
        <taxon>Erysipelotrichales</taxon>
        <taxon>Coprobacillaceae</taxon>
        <taxon>Longibaculum</taxon>
    </lineage>
</organism>
<keyword evidence="4 6" id="KW-0067">ATP-binding</keyword>
<dbReference type="SMART" id="SM00382">
    <property type="entry name" value="AAA"/>
    <property type="match status" value="1"/>
</dbReference>
<dbReference type="CDD" id="cd03255">
    <property type="entry name" value="ABC_MJ0796_LolCDE_FtsE"/>
    <property type="match status" value="1"/>
</dbReference>
<dbReference type="InterPro" id="IPR017911">
    <property type="entry name" value="MacB-like_ATP-bd"/>
</dbReference>
<dbReference type="GeneID" id="98913980"/>
<evidence type="ECO:0000256" key="3">
    <source>
        <dbReference type="ARBA" id="ARBA00022741"/>
    </source>
</evidence>
<evidence type="ECO:0000313" key="7">
    <source>
        <dbReference type="Proteomes" id="UP000295515"/>
    </source>
</evidence>
<dbReference type="PANTHER" id="PTHR42798:SF7">
    <property type="entry name" value="ALPHA-D-RIBOSE 1-METHYLPHOSPHONATE 5-TRIPHOSPHATE SYNTHASE SUBUNIT PHNL"/>
    <property type="match status" value="1"/>
</dbReference>
<dbReference type="PROSITE" id="PS50893">
    <property type="entry name" value="ABC_TRANSPORTER_2"/>
    <property type="match status" value="1"/>
</dbReference>
<sequence length="256" mass="28591">MSKEILVADHVTKVYGIETKNPVTALSDVSLTMYEGDFICVMGPSGSGKSTFINNLSTIDVPTKGKVFINGKEVRTMGENEVGRFRYENLGFIFQEFNLLDSLTIFENIAVPLSLSNISSDEIKERILTVAKRLNVEFLLEKYPYECSGGQRQRAAIARALVTKPKLIVADEPTGNLDSAHSHELLELFKSLNDNDGVSILMVTHDSMIASYSQKLLYIKDGKIAETIERGDLSQKEYFYKIVDVNSVESQKLFVD</sequence>
<dbReference type="Proteomes" id="UP000295515">
    <property type="component" value="Unassembled WGS sequence"/>
</dbReference>
<proteinExistence type="inferred from homology"/>
<dbReference type="GO" id="GO:0022857">
    <property type="term" value="F:transmembrane transporter activity"/>
    <property type="evidence" value="ECO:0007669"/>
    <property type="project" value="UniProtKB-ARBA"/>
</dbReference>
<dbReference type="EMBL" id="SMCQ01000001">
    <property type="protein sequence ID" value="TCW02851.1"/>
    <property type="molecule type" value="Genomic_DNA"/>
</dbReference>
<dbReference type="GO" id="GO:0016887">
    <property type="term" value="F:ATP hydrolysis activity"/>
    <property type="evidence" value="ECO:0007669"/>
    <property type="project" value="InterPro"/>
</dbReference>
<keyword evidence="3" id="KW-0547">Nucleotide-binding</keyword>
<evidence type="ECO:0000256" key="4">
    <source>
        <dbReference type="ARBA" id="ARBA00022840"/>
    </source>
</evidence>
<comment type="similarity">
    <text evidence="1">Belongs to the ABC transporter superfamily.</text>
</comment>